<dbReference type="PANTHER" id="PTHR30146">
    <property type="entry name" value="LACI-RELATED TRANSCRIPTIONAL REPRESSOR"/>
    <property type="match status" value="1"/>
</dbReference>
<dbReference type="eggNOG" id="COG1609">
    <property type="taxonomic scope" value="Bacteria"/>
</dbReference>
<dbReference type="SUPFAM" id="SSF47413">
    <property type="entry name" value="lambda repressor-like DNA-binding domains"/>
    <property type="match status" value="1"/>
</dbReference>
<dbReference type="GO" id="GO:0008784">
    <property type="term" value="F:alanine racemase activity"/>
    <property type="evidence" value="ECO:0007669"/>
    <property type="project" value="UniProtKB-EC"/>
</dbReference>
<dbReference type="RefSeq" id="WP_015881972.1">
    <property type="nucleotide sequence ID" value="NC_012669.1"/>
</dbReference>
<dbReference type="OrthoDB" id="3467214at2"/>
<evidence type="ECO:0000313" key="6">
    <source>
        <dbReference type="Proteomes" id="UP000007962"/>
    </source>
</evidence>
<evidence type="ECO:0000256" key="2">
    <source>
        <dbReference type="ARBA" id="ARBA00023125"/>
    </source>
</evidence>
<dbReference type="SUPFAM" id="SSF53822">
    <property type="entry name" value="Periplasmic binding protein-like I"/>
    <property type="match status" value="1"/>
</dbReference>
<dbReference type="KEGG" id="bcv:Bcav_1474"/>
<dbReference type="Pfam" id="PF13377">
    <property type="entry name" value="Peripla_BP_3"/>
    <property type="match status" value="1"/>
</dbReference>
<protein>
    <submittedName>
        <fullName evidence="5">Transcriptional regulator, LacI family</fullName>
        <ecNumber evidence="5">5.1.1.1</ecNumber>
    </submittedName>
</protein>
<dbReference type="InterPro" id="IPR000843">
    <property type="entry name" value="HTH_LacI"/>
</dbReference>
<dbReference type="HOGENOM" id="CLU_037628_6_4_11"/>
<dbReference type="GO" id="GO:0003700">
    <property type="term" value="F:DNA-binding transcription factor activity"/>
    <property type="evidence" value="ECO:0007669"/>
    <property type="project" value="TreeGrafter"/>
</dbReference>
<evidence type="ECO:0000256" key="1">
    <source>
        <dbReference type="ARBA" id="ARBA00023015"/>
    </source>
</evidence>
<keyword evidence="3" id="KW-0804">Transcription</keyword>
<dbReference type="AlphaFoldDB" id="C5C2P6"/>
<keyword evidence="6" id="KW-1185">Reference proteome</keyword>
<dbReference type="InterPro" id="IPR046335">
    <property type="entry name" value="LacI/GalR-like_sensor"/>
</dbReference>
<sequence>MGDAGVPAADAAAGRRASTLKDVARLAGVSVGTASRALNDRAEVSAATKQKVRSAAERLSFYPNALATGLLRGRTKSIGLLTGDVNGRFSIPILMGLEDAFGVGEMSVLMCEGRGDPEREAAHVRTLLAHRVDGLIVVGAIPDARPSIGQHLPVPVVYALSPSTDPRDTSVISDDAHGGRLAAEHVVAAGRRRIAYVTGNPSDRVVHDRIRGSREVLLEHGLDFVAGTPVFGDWAERWGREVARRLLPSMGEIDAVICGNDTLARGVQDVLRAEGIRVPEDVSVVGFDNWEIVAANADPAITSVDMNLVEIGRRSAHALDRAGGATGSGVELVPCRLEVRASSLA</sequence>
<dbReference type="Pfam" id="PF00356">
    <property type="entry name" value="LacI"/>
    <property type="match status" value="1"/>
</dbReference>
<evidence type="ECO:0000256" key="3">
    <source>
        <dbReference type="ARBA" id="ARBA00023163"/>
    </source>
</evidence>
<dbReference type="SMART" id="SM00354">
    <property type="entry name" value="HTH_LACI"/>
    <property type="match status" value="1"/>
</dbReference>
<organism evidence="5 6">
    <name type="scientific">Beutenbergia cavernae (strain ATCC BAA-8 / DSM 12333 / CCUG 43141 / JCM 11478 / NBRC 16432 / NCIMB 13614 / HKI 0122)</name>
    <dbReference type="NCBI Taxonomy" id="471853"/>
    <lineage>
        <taxon>Bacteria</taxon>
        <taxon>Bacillati</taxon>
        <taxon>Actinomycetota</taxon>
        <taxon>Actinomycetes</taxon>
        <taxon>Micrococcales</taxon>
        <taxon>Beutenbergiaceae</taxon>
        <taxon>Beutenbergia</taxon>
    </lineage>
</organism>
<dbReference type="InterPro" id="IPR010982">
    <property type="entry name" value="Lambda_DNA-bd_dom_sf"/>
</dbReference>
<dbReference type="EC" id="5.1.1.1" evidence="5"/>
<proteinExistence type="predicted"/>
<dbReference type="PANTHER" id="PTHR30146:SF109">
    <property type="entry name" value="HTH-TYPE TRANSCRIPTIONAL REGULATOR GALS"/>
    <property type="match status" value="1"/>
</dbReference>
<dbReference type="CDD" id="cd06288">
    <property type="entry name" value="PBP1_sucrose_transcription_regulator"/>
    <property type="match status" value="1"/>
</dbReference>
<reference evidence="5 6" key="1">
    <citation type="journal article" date="2009" name="Stand. Genomic Sci.">
        <title>Complete genome sequence of Beutenbergia cavernae type strain (HKI 0122).</title>
        <authorList>
            <person name="Land M."/>
            <person name="Pukall R."/>
            <person name="Abt B."/>
            <person name="Goker M."/>
            <person name="Rohde M."/>
            <person name="Glavina Del Rio T."/>
            <person name="Tice H."/>
            <person name="Copeland A."/>
            <person name="Cheng J.F."/>
            <person name="Lucas S."/>
            <person name="Chen F."/>
            <person name="Nolan M."/>
            <person name="Bruce D."/>
            <person name="Goodwin L."/>
            <person name="Pitluck S."/>
            <person name="Ivanova N."/>
            <person name="Mavromatis K."/>
            <person name="Ovchinnikova G."/>
            <person name="Pati A."/>
            <person name="Chen A."/>
            <person name="Palaniappan K."/>
            <person name="Hauser L."/>
            <person name="Chang Y.J."/>
            <person name="Jefferies C.C."/>
            <person name="Saunders E."/>
            <person name="Brettin T."/>
            <person name="Detter J.C."/>
            <person name="Han C."/>
            <person name="Chain P."/>
            <person name="Bristow J."/>
            <person name="Eisen J.A."/>
            <person name="Markowitz V."/>
            <person name="Hugenholtz P."/>
            <person name="Kyrpides N.C."/>
            <person name="Klenk H.P."/>
            <person name="Lapidus A."/>
        </authorList>
    </citation>
    <scope>NUCLEOTIDE SEQUENCE [LARGE SCALE GENOMIC DNA]</scope>
    <source>
        <strain evidence="6">ATCC BAA-8 / DSM 12333 / NBRC 16432</strain>
    </source>
</reference>
<dbReference type="Gene3D" id="1.10.260.40">
    <property type="entry name" value="lambda repressor-like DNA-binding domains"/>
    <property type="match status" value="1"/>
</dbReference>
<keyword evidence="5" id="KW-0413">Isomerase</keyword>
<dbReference type="Proteomes" id="UP000007962">
    <property type="component" value="Chromosome"/>
</dbReference>
<accession>C5C2P6</accession>
<gene>
    <name evidence="5" type="ordered locus">Bcav_1474</name>
</gene>
<dbReference type="PROSITE" id="PS00356">
    <property type="entry name" value="HTH_LACI_1"/>
    <property type="match status" value="1"/>
</dbReference>
<dbReference type="PROSITE" id="PS50932">
    <property type="entry name" value="HTH_LACI_2"/>
    <property type="match status" value="1"/>
</dbReference>
<dbReference type="InterPro" id="IPR028082">
    <property type="entry name" value="Peripla_BP_I"/>
</dbReference>
<evidence type="ECO:0000259" key="4">
    <source>
        <dbReference type="PROSITE" id="PS50932"/>
    </source>
</evidence>
<dbReference type="PRINTS" id="PR00036">
    <property type="entry name" value="HTHLACI"/>
</dbReference>
<feature type="domain" description="HTH lacI-type" evidence="4">
    <location>
        <begin position="18"/>
        <end position="72"/>
    </location>
</feature>
<dbReference type="Gene3D" id="3.40.50.2300">
    <property type="match status" value="2"/>
</dbReference>
<evidence type="ECO:0000313" key="5">
    <source>
        <dbReference type="EMBL" id="ACQ79732.1"/>
    </source>
</evidence>
<keyword evidence="1" id="KW-0805">Transcription regulation</keyword>
<keyword evidence="2" id="KW-0238">DNA-binding</keyword>
<dbReference type="CDD" id="cd01392">
    <property type="entry name" value="HTH_LacI"/>
    <property type="match status" value="1"/>
</dbReference>
<dbReference type="EMBL" id="CP001618">
    <property type="protein sequence ID" value="ACQ79732.1"/>
    <property type="molecule type" value="Genomic_DNA"/>
</dbReference>
<dbReference type="STRING" id="471853.Bcav_1474"/>
<name>C5C2P6_BEUC1</name>
<dbReference type="GO" id="GO:0000976">
    <property type="term" value="F:transcription cis-regulatory region binding"/>
    <property type="evidence" value="ECO:0007669"/>
    <property type="project" value="TreeGrafter"/>
</dbReference>